<dbReference type="PANTHER" id="PTHR33252:SF2">
    <property type="entry name" value="TRANSPOSASE IS4-LIKE DOMAIN-CONTAINING PROTEIN"/>
    <property type="match status" value="1"/>
</dbReference>
<dbReference type="PANTHER" id="PTHR33252">
    <property type="entry name" value="THIRD ORF IN TRANSPOSON ISC1160"/>
    <property type="match status" value="1"/>
</dbReference>
<dbReference type="EMBL" id="MT631549">
    <property type="protein sequence ID" value="QNO53718.1"/>
    <property type="molecule type" value="Genomic_DNA"/>
</dbReference>
<proteinExistence type="predicted"/>
<gene>
    <name evidence="3" type="ORF">ONPGGGGH_00016</name>
</gene>
<reference evidence="3" key="1">
    <citation type="submission" date="2020-06" db="EMBL/GenBank/DDBJ databases">
        <title>Unique genomic features of the anaerobic methanotrophic archaea.</title>
        <authorList>
            <person name="Chadwick G.L."/>
            <person name="Skennerton C.T."/>
            <person name="Laso-Perez R."/>
            <person name="Leu A.O."/>
            <person name="Speth D.R."/>
            <person name="Yu H."/>
            <person name="Morgan-Lang C."/>
            <person name="Hatzenpichler R."/>
            <person name="Goudeau D."/>
            <person name="Malmstrom R."/>
            <person name="Brazelton W.J."/>
            <person name="Woyke T."/>
            <person name="Hallam S.J."/>
            <person name="Tyson G.W."/>
            <person name="Wegener G."/>
            <person name="Boetius A."/>
            <person name="Orphan V."/>
        </authorList>
    </citation>
    <scope>NUCLEOTIDE SEQUENCE</scope>
</reference>
<dbReference type="GO" id="GO:0006313">
    <property type="term" value="P:DNA transposition"/>
    <property type="evidence" value="ECO:0007669"/>
    <property type="project" value="InterPro"/>
</dbReference>
<keyword evidence="1" id="KW-0472">Membrane</keyword>
<protein>
    <recommendedName>
        <fullName evidence="2">Transposase IS4-like domain-containing protein</fullName>
    </recommendedName>
</protein>
<keyword evidence="1" id="KW-1133">Transmembrane helix</keyword>
<dbReference type="SUPFAM" id="SSF53098">
    <property type="entry name" value="Ribonuclease H-like"/>
    <property type="match status" value="1"/>
</dbReference>
<evidence type="ECO:0000313" key="3">
    <source>
        <dbReference type="EMBL" id="QNO53718.1"/>
    </source>
</evidence>
<keyword evidence="1" id="KW-0812">Transmembrane</keyword>
<dbReference type="GO" id="GO:0003677">
    <property type="term" value="F:DNA binding"/>
    <property type="evidence" value="ECO:0007669"/>
    <property type="project" value="InterPro"/>
</dbReference>
<sequence>MLNRSAVEKRAGQVFKKKFYPMFDFKQGDNVTIGSTGNILDCIVHAAITEDFIENGTEVLRLRKRGVPAPRTVRYHLEKLVIDDILSQFNGISEELYRIAKKQRWFVNKVDLSIDIHDWMYYGDIDDEMVLGTQPKNGTSYAYKFATINVVERGIRFTLKALPIGDYSEICGVVEELLKYAMKKVKIRSVYLDRGFYAVPIVRMLKRLSVHFIIQAQKSIGIKKVIEENKDKEVIVVDYKMKRKRKAPSGKEDVRLFIVPHRLKKDKRVCFVTNLDVNEENAKDYAGNYRKRWGIETSYRVKKDAFRPKTTSKNYAIRLFFFLFSVSFYNLWVLASIVLGLVLNGRLPEKPLITAKMFGNLLITAYDSGG</sequence>
<accession>A0A7G9Z0D4</accession>
<dbReference type="Pfam" id="PF01609">
    <property type="entry name" value="DDE_Tnp_1"/>
    <property type="match status" value="1"/>
</dbReference>
<dbReference type="GO" id="GO:0004803">
    <property type="term" value="F:transposase activity"/>
    <property type="evidence" value="ECO:0007669"/>
    <property type="project" value="InterPro"/>
</dbReference>
<dbReference type="InterPro" id="IPR002559">
    <property type="entry name" value="Transposase_11"/>
</dbReference>
<evidence type="ECO:0000256" key="1">
    <source>
        <dbReference type="SAM" id="Phobius"/>
    </source>
</evidence>
<dbReference type="AlphaFoldDB" id="A0A7G9Z0D4"/>
<name>A0A7G9Z0D4_9EURY</name>
<evidence type="ECO:0000259" key="2">
    <source>
        <dbReference type="Pfam" id="PF01609"/>
    </source>
</evidence>
<organism evidence="3">
    <name type="scientific">Candidatus Methanophagaceae archaeon ANME-1 ERB6</name>
    <dbReference type="NCBI Taxonomy" id="2759912"/>
    <lineage>
        <taxon>Archaea</taxon>
        <taxon>Methanobacteriati</taxon>
        <taxon>Methanobacteriota</taxon>
        <taxon>Stenosarchaea group</taxon>
        <taxon>Methanomicrobia</taxon>
        <taxon>Candidatus Methanophagales</taxon>
        <taxon>Candidatus Methanophagaceae</taxon>
    </lineage>
</organism>
<feature type="transmembrane region" description="Helical" evidence="1">
    <location>
        <begin position="319"/>
        <end position="343"/>
    </location>
</feature>
<dbReference type="InterPro" id="IPR012337">
    <property type="entry name" value="RNaseH-like_sf"/>
</dbReference>
<feature type="domain" description="Transposase IS4-like" evidence="2">
    <location>
        <begin position="180"/>
        <end position="315"/>
    </location>
</feature>